<organism evidence="1">
    <name type="scientific">virus sp. ctmTa7</name>
    <dbReference type="NCBI Taxonomy" id="2828255"/>
    <lineage>
        <taxon>Viruses</taxon>
    </lineage>
</organism>
<evidence type="ECO:0000313" key="1">
    <source>
        <dbReference type="EMBL" id="DAE28737.1"/>
    </source>
</evidence>
<name>A0A8S5RCC2_9VIRU</name>
<protein>
    <submittedName>
        <fullName evidence="1">Zinc-ribbon domain protein</fullName>
    </submittedName>
</protein>
<accession>A0A8S5RCC2</accession>
<dbReference type="EMBL" id="BK059091">
    <property type="protein sequence ID" value="DAE28737.1"/>
    <property type="molecule type" value="Genomic_DNA"/>
</dbReference>
<sequence length="98" mass="11453">MKIKSDGYFGENITFTCDHCACMYEVESKDDWKINQISTLADYGFKKIPEYNVVCPKCKCEKYLGFQTTDVPFMINGIIDILSERKDWETRFQVKLEG</sequence>
<proteinExistence type="predicted"/>
<reference evidence="1" key="1">
    <citation type="journal article" date="2021" name="Proc. Natl. Acad. Sci. U.S.A.">
        <title>A Catalog of Tens of Thousands of Viruses from Human Metagenomes Reveals Hidden Associations with Chronic Diseases.</title>
        <authorList>
            <person name="Tisza M.J."/>
            <person name="Buck C.B."/>
        </authorList>
    </citation>
    <scope>NUCLEOTIDE SEQUENCE</scope>
    <source>
        <strain evidence="1">CtmTa7</strain>
    </source>
</reference>